<sequence>MTAPCGFVCSWARFVGLASTLVASHNDIPWLLRRGFQPKRETTRSFVRSLSLLRTKRPSDFRSEIVLHWSVWESHRGLPRENDASRKWHAPDQHESYPNLESPSRYCHNAWQQVMMKTTYRPGLCLSSSR</sequence>
<keyword evidence="2" id="KW-0732">Signal</keyword>
<comment type="caution">
    <text evidence="3">The sequence shown here is derived from an EMBL/GenBank/DDBJ whole genome shotgun (WGS) entry which is preliminary data.</text>
</comment>
<dbReference type="Proteomes" id="UP001492380">
    <property type="component" value="Unassembled WGS sequence"/>
</dbReference>
<feature type="chain" id="PRO_5047207436" description="Secreted protein" evidence="2">
    <location>
        <begin position="19"/>
        <end position="130"/>
    </location>
</feature>
<evidence type="ECO:0000313" key="4">
    <source>
        <dbReference type="Proteomes" id="UP001492380"/>
    </source>
</evidence>
<evidence type="ECO:0008006" key="5">
    <source>
        <dbReference type="Google" id="ProtNLM"/>
    </source>
</evidence>
<reference evidence="3 4" key="1">
    <citation type="submission" date="2024-04" db="EMBL/GenBank/DDBJ databases">
        <title>Phyllosticta paracitricarpa is synonymous to the EU quarantine fungus P. citricarpa based on phylogenomic analyses.</title>
        <authorList>
            <consortium name="Lawrence Berkeley National Laboratory"/>
            <person name="Van Ingen-Buijs V.A."/>
            <person name="Van Westerhoven A.C."/>
            <person name="Haridas S."/>
            <person name="Skiadas P."/>
            <person name="Martin F."/>
            <person name="Groenewald J.Z."/>
            <person name="Crous P.W."/>
            <person name="Seidl M.F."/>
        </authorList>
    </citation>
    <scope>NUCLEOTIDE SEQUENCE [LARGE SCALE GENOMIC DNA]</scope>
    <source>
        <strain evidence="3 4">CBS 123374</strain>
    </source>
</reference>
<gene>
    <name evidence="3" type="ORF">HDK90DRAFT_182470</name>
</gene>
<protein>
    <recommendedName>
        <fullName evidence="5">Secreted protein</fullName>
    </recommendedName>
</protein>
<dbReference type="EMBL" id="JBBWRZ010000003">
    <property type="protein sequence ID" value="KAK8240381.1"/>
    <property type="molecule type" value="Genomic_DNA"/>
</dbReference>
<proteinExistence type="predicted"/>
<feature type="region of interest" description="Disordered" evidence="1">
    <location>
        <begin position="80"/>
        <end position="100"/>
    </location>
</feature>
<name>A0ABR1YX04_9PEZI</name>
<evidence type="ECO:0000256" key="2">
    <source>
        <dbReference type="SAM" id="SignalP"/>
    </source>
</evidence>
<keyword evidence="4" id="KW-1185">Reference proteome</keyword>
<feature type="signal peptide" evidence="2">
    <location>
        <begin position="1"/>
        <end position="18"/>
    </location>
</feature>
<accession>A0ABR1YX04</accession>
<feature type="compositionally biased region" description="Basic and acidic residues" evidence="1">
    <location>
        <begin position="80"/>
        <end position="95"/>
    </location>
</feature>
<evidence type="ECO:0000256" key="1">
    <source>
        <dbReference type="SAM" id="MobiDB-lite"/>
    </source>
</evidence>
<evidence type="ECO:0000313" key="3">
    <source>
        <dbReference type="EMBL" id="KAK8240381.1"/>
    </source>
</evidence>
<organism evidence="3 4">
    <name type="scientific">Phyllosticta capitalensis</name>
    <dbReference type="NCBI Taxonomy" id="121624"/>
    <lineage>
        <taxon>Eukaryota</taxon>
        <taxon>Fungi</taxon>
        <taxon>Dikarya</taxon>
        <taxon>Ascomycota</taxon>
        <taxon>Pezizomycotina</taxon>
        <taxon>Dothideomycetes</taxon>
        <taxon>Dothideomycetes incertae sedis</taxon>
        <taxon>Botryosphaeriales</taxon>
        <taxon>Phyllostictaceae</taxon>
        <taxon>Phyllosticta</taxon>
    </lineage>
</organism>